<proteinExistence type="predicted"/>
<keyword evidence="2" id="KW-0012">Acyltransferase</keyword>
<keyword evidence="1" id="KW-0808">Transferase</keyword>
<protein>
    <submittedName>
        <fullName evidence="4">PHA/PHB synthase family protein</fullName>
    </submittedName>
</protein>
<evidence type="ECO:0000256" key="2">
    <source>
        <dbReference type="ARBA" id="ARBA00023315"/>
    </source>
</evidence>
<dbReference type="Proteomes" id="UP001595791">
    <property type="component" value="Unassembled WGS sequence"/>
</dbReference>
<accession>A0ABV8MSK7</accession>
<evidence type="ECO:0000256" key="1">
    <source>
        <dbReference type="ARBA" id="ARBA00022679"/>
    </source>
</evidence>
<evidence type="ECO:0000259" key="3">
    <source>
        <dbReference type="Pfam" id="PF07167"/>
    </source>
</evidence>
<organism evidence="4 5">
    <name type="scientific">Chitinimonas lacunae</name>
    <dbReference type="NCBI Taxonomy" id="1963018"/>
    <lineage>
        <taxon>Bacteria</taxon>
        <taxon>Pseudomonadati</taxon>
        <taxon>Pseudomonadota</taxon>
        <taxon>Betaproteobacteria</taxon>
        <taxon>Neisseriales</taxon>
        <taxon>Chitinibacteraceae</taxon>
        <taxon>Chitinimonas</taxon>
    </lineage>
</organism>
<evidence type="ECO:0000313" key="5">
    <source>
        <dbReference type="Proteomes" id="UP001595791"/>
    </source>
</evidence>
<keyword evidence="5" id="KW-1185">Reference proteome</keyword>
<dbReference type="Gene3D" id="3.40.50.1820">
    <property type="entry name" value="alpha/beta hydrolase"/>
    <property type="match status" value="1"/>
</dbReference>
<comment type="caution">
    <text evidence="4">The sequence shown here is derived from an EMBL/GenBank/DDBJ whole genome shotgun (WGS) entry which is preliminary data.</text>
</comment>
<gene>
    <name evidence="4" type="ORF">ACFOW7_13320</name>
</gene>
<dbReference type="InterPro" id="IPR010941">
    <property type="entry name" value="PhaC_N"/>
</dbReference>
<sequence>MSPSLTRIQSDWMHQQETRYAKLKHQLRQSVDPWGLGAIWQKAALAWLTHPHQLAFAWGRYGLDLVALQAHGAGRWLGLPDRDVFPSNPEDQRFAEPVWRDHPGWDYLKESYLMHTRWIQDMLYRSPGLSEREQRKSAFWLRHALNFCAPTNFLPLNPVAQQKAWDSGGETLVRGLHNLAADMARGEVTMTDRAPFQVGVNLALTPGSVVYRNHLLEVIHYAPTTPKVHATPLVLITPWINKYYILDLTPQKSLVRYLVEQGFDVYITSWKNPGADQADLRFDDYIVDGADKIVEVARSISKAQQVHALGYCIGGTLLALYMAWLKRRDPQRNPVAHWTLLTTLVDFEAPGDIEVFIDEDGLDYIDRIMERQGYLGGHEMASSFRMLRANSLIWHYVVNNYLYGETPPALDVLYWNTDMTRMPRAMHRYYLREFYLNNRMVVPDSLHMAGQAIDLRLIDQELFMVGAEEDHITPWRQTCRIADYVSSRVLYTLSTSGHIVGVVNPPTPTSKRSYWQGEIRRGDDTDAWQAAQSKQPGSWWPSWVAWLRERCGPLQTPPTQGNRLYKKLAAAPGSYVLENMELVATT</sequence>
<dbReference type="SUPFAM" id="SSF53474">
    <property type="entry name" value="alpha/beta-Hydrolases"/>
    <property type="match status" value="1"/>
</dbReference>
<dbReference type="RefSeq" id="WP_378165024.1">
    <property type="nucleotide sequence ID" value="NZ_JBHSBU010000001.1"/>
</dbReference>
<evidence type="ECO:0000313" key="4">
    <source>
        <dbReference type="EMBL" id="MFC4160320.1"/>
    </source>
</evidence>
<feature type="domain" description="Poly-beta-hydroxybutyrate polymerase N-terminal" evidence="3">
    <location>
        <begin position="90"/>
        <end position="258"/>
    </location>
</feature>
<dbReference type="PANTHER" id="PTHR36837:SF5">
    <property type="entry name" value="POLY-3-HYDROXYBUTYRATE SYNTHASE"/>
    <property type="match status" value="1"/>
</dbReference>
<reference evidence="5" key="1">
    <citation type="journal article" date="2019" name="Int. J. Syst. Evol. Microbiol.">
        <title>The Global Catalogue of Microorganisms (GCM) 10K type strain sequencing project: providing services to taxonomists for standard genome sequencing and annotation.</title>
        <authorList>
            <consortium name="The Broad Institute Genomics Platform"/>
            <consortium name="The Broad Institute Genome Sequencing Center for Infectious Disease"/>
            <person name="Wu L."/>
            <person name="Ma J."/>
        </authorList>
    </citation>
    <scope>NUCLEOTIDE SEQUENCE [LARGE SCALE GENOMIC DNA]</scope>
    <source>
        <strain evidence="5">LMG 29894</strain>
    </source>
</reference>
<dbReference type="InterPro" id="IPR029058">
    <property type="entry name" value="AB_hydrolase_fold"/>
</dbReference>
<name>A0ABV8MSK7_9NEIS</name>
<dbReference type="EMBL" id="JBHSBU010000001">
    <property type="protein sequence ID" value="MFC4160320.1"/>
    <property type="molecule type" value="Genomic_DNA"/>
</dbReference>
<dbReference type="Pfam" id="PF07167">
    <property type="entry name" value="PhaC_N"/>
    <property type="match status" value="1"/>
</dbReference>
<dbReference type="PANTHER" id="PTHR36837">
    <property type="entry name" value="POLY(3-HYDROXYALKANOATE) POLYMERASE SUBUNIT PHAC"/>
    <property type="match status" value="1"/>
</dbReference>
<dbReference type="InterPro" id="IPR051321">
    <property type="entry name" value="PHA/PHB_synthase"/>
</dbReference>